<keyword evidence="2" id="KW-1185">Reference proteome</keyword>
<accession>A0A7J5U5L3</accession>
<gene>
    <name evidence="1" type="ORF">F5984_03770</name>
</gene>
<dbReference type="RefSeq" id="WP_152122888.1">
    <property type="nucleotide sequence ID" value="NZ_WELI01000001.1"/>
</dbReference>
<dbReference type="Proteomes" id="UP000488299">
    <property type="component" value="Unassembled WGS sequence"/>
</dbReference>
<protein>
    <submittedName>
        <fullName evidence="1">Uncharacterized protein</fullName>
    </submittedName>
</protein>
<dbReference type="EMBL" id="WELI01000001">
    <property type="protein sequence ID" value="KAB7733066.1"/>
    <property type="molecule type" value="Genomic_DNA"/>
</dbReference>
<proteinExistence type="predicted"/>
<comment type="caution">
    <text evidence="1">The sequence shown here is derived from an EMBL/GenBank/DDBJ whole genome shotgun (WGS) entry which is preliminary data.</text>
</comment>
<name>A0A7J5U5L3_9BACT</name>
<evidence type="ECO:0000313" key="1">
    <source>
        <dbReference type="EMBL" id="KAB7733066.1"/>
    </source>
</evidence>
<evidence type="ECO:0000313" key="2">
    <source>
        <dbReference type="Proteomes" id="UP000488299"/>
    </source>
</evidence>
<dbReference type="AlphaFoldDB" id="A0A7J5U5L3"/>
<dbReference type="PROSITE" id="PS51257">
    <property type="entry name" value="PROKAR_LIPOPROTEIN"/>
    <property type="match status" value="1"/>
</dbReference>
<sequence>MKKLHLLFQRLIVSVLWLGIGASCQKDPPEPDYECGIGCCTNVEVFFVNRLEGVPMDKVGSTSMVLKGYNLNEAIFPCLFQPKNEVFDSSPVTYNRTFTSADSIPPPFKFRVWGVLYKDRGFGVFGIPTYWVKFERVERVN</sequence>
<organism evidence="1 2">
    <name type="scientific">Rudanella paleaurantiibacter</name>
    <dbReference type="NCBI Taxonomy" id="2614655"/>
    <lineage>
        <taxon>Bacteria</taxon>
        <taxon>Pseudomonadati</taxon>
        <taxon>Bacteroidota</taxon>
        <taxon>Cytophagia</taxon>
        <taxon>Cytophagales</taxon>
        <taxon>Cytophagaceae</taxon>
        <taxon>Rudanella</taxon>
    </lineage>
</organism>
<reference evidence="1 2" key="1">
    <citation type="submission" date="2019-10" db="EMBL/GenBank/DDBJ databases">
        <title>Rudanella paleaurantiibacter sp. nov., isolated from sludge.</title>
        <authorList>
            <person name="Xu S.Q."/>
        </authorList>
    </citation>
    <scope>NUCLEOTIDE SEQUENCE [LARGE SCALE GENOMIC DNA]</scope>
    <source>
        <strain evidence="1 2">HX-22-17</strain>
    </source>
</reference>